<dbReference type="Gene3D" id="1.20.1270.10">
    <property type="match status" value="1"/>
</dbReference>
<keyword evidence="1 3" id="KW-0547">Nucleotide-binding</keyword>
<dbReference type="PRINTS" id="PR00301">
    <property type="entry name" value="HEATSHOCK70"/>
</dbReference>
<dbReference type="FunFam" id="3.30.420.40:FF:000026">
    <property type="entry name" value="Heat shock protein 70"/>
    <property type="match status" value="1"/>
</dbReference>
<dbReference type="FunFam" id="2.60.34.10:FF:000002">
    <property type="entry name" value="Heat shock 70 kDa"/>
    <property type="match status" value="1"/>
</dbReference>
<organism evidence="4">
    <name type="scientific">Marseillevirus LCMAC202</name>
    <dbReference type="NCBI Taxonomy" id="2506606"/>
    <lineage>
        <taxon>Viruses</taxon>
        <taxon>Varidnaviria</taxon>
        <taxon>Bamfordvirae</taxon>
        <taxon>Nucleocytoviricota</taxon>
        <taxon>Megaviricetes</taxon>
        <taxon>Pimascovirales</taxon>
        <taxon>Pimascovirales incertae sedis</taxon>
        <taxon>Marseilleviridae</taxon>
    </lineage>
</organism>
<dbReference type="SUPFAM" id="SSF100934">
    <property type="entry name" value="Heat shock protein 70kD (HSP70), C-terminal subdomain"/>
    <property type="match status" value="1"/>
</dbReference>
<evidence type="ECO:0000313" key="4">
    <source>
        <dbReference type="EMBL" id="QBK87811.1"/>
    </source>
</evidence>
<dbReference type="InterPro" id="IPR043129">
    <property type="entry name" value="ATPase_NBD"/>
</dbReference>
<dbReference type="InterPro" id="IPR018181">
    <property type="entry name" value="Heat_shock_70_CS"/>
</dbReference>
<dbReference type="GO" id="GO:0140662">
    <property type="term" value="F:ATP-dependent protein folding chaperone"/>
    <property type="evidence" value="ECO:0007669"/>
    <property type="project" value="InterPro"/>
</dbReference>
<name>A0A481YY16_9VIRU</name>
<proteinExistence type="inferred from homology"/>
<accession>A0A481YY16</accession>
<dbReference type="InterPro" id="IPR013126">
    <property type="entry name" value="Hsp_70_fam"/>
</dbReference>
<protein>
    <submittedName>
        <fullName evidence="4">Hsp70 protein</fullName>
    </submittedName>
</protein>
<dbReference type="InterPro" id="IPR029047">
    <property type="entry name" value="HSP70_peptide-bd_sf"/>
</dbReference>
<dbReference type="FunFam" id="3.90.640.10:FF:000002">
    <property type="entry name" value="Heat shock 70 kDa"/>
    <property type="match status" value="1"/>
</dbReference>
<dbReference type="Gene3D" id="3.30.30.30">
    <property type="match status" value="1"/>
</dbReference>
<dbReference type="SUPFAM" id="SSF100920">
    <property type="entry name" value="Heat shock protein 70kD (HSP70), peptide-binding domain"/>
    <property type="match status" value="1"/>
</dbReference>
<dbReference type="Pfam" id="PF00012">
    <property type="entry name" value="HSP70"/>
    <property type="match status" value="1"/>
</dbReference>
<evidence type="ECO:0000256" key="2">
    <source>
        <dbReference type="ARBA" id="ARBA00022840"/>
    </source>
</evidence>
<gene>
    <name evidence="4" type="ORF">LCMAC202_01470</name>
</gene>
<dbReference type="GO" id="GO:0005524">
    <property type="term" value="F:ATP binding"/>
    <property type="evidence" value="ECO:0007669"/>
    <property type="project" value="UniProtKB-KW"/>
</dbReference>
<sequence>MENPCIGIDLGTTNSVVGIWQHERVEIIANDQGNRTTPSVVAFTEKERLIGEAAKNQVAMNPKNTVFDAKRLIGRRYNDKAVVEDMEHWPFKVLNKGGKPVISAAHLGKDKLFTPEEISSMVLGKMKETAESFLGQQIIDAVITVPAYFNDSQRQATKDAGTIAGFNVLRIINEPTAAAIAYGLDKRGLREMNVLIFDFGGGTLDISFLTLVDGIFEVRATSGNTHLGGGDLDNILVDYFATEFKRKHKKDLTKNPKSVRRLRTACEKAKITLSSANNASIEIDSLYAGIDFYSSISRARFEALATDIFKRCFEPLDQVFKDAAIRKHQIDEVVLVGGSTRIPKIQQMLTEYFDGKELNKSINLDEAVAYGASVYAAVLSGNSDSKTSDMVLLDVAPLSLGLETAGGVMTVLIPRNTTIPTKKSQTFSTYSDNQPAVTVQVYEGERGLTRDNNLLGRFDLNDIPLLPRGTPKVEVTFDMDANGILNIVALENHSGKSCHITITNDKGRLTQEEINRMIQEADEYHQQDEENRARIGARNSLENYVYQIRNTVNKMQGTTDEDNEQIDQLLQDTLGWVDDNREEPRQIYESKLREVEVYVQPVVQQIYANAQLAMAQQYMGNIDLGMGGNENGETFVYT</sequence>
<evidence type="ECO:0000256" key="1">
    <source>
        <dbReference type="ARBA" id="ARBA00022741"/>
    </source>
</evidence>
<dbReference type="InterPro" id="IPR029048">
    <property type="entry name" value="HSP70_C_sf"/>
</dbReference>
<evidence type="ECO:0000256" key="3">
    <source>
        <dbReference type="RuleBase" id="RU003322"/>
    </source>
</evidence>
<keyword evidence="2 3" id="KW-0067">ATP-binding</keyword>
<comment type="similarity">
    <text evidence="3">Belongs to the heat shock protein 70 family.</text>
</comment>
<dbReference type="NCBIfam" id="NF001413">
    <property type="entry name" value="PRK00290.1"/>
    <property type="match status" value="1"/>
</dbReference>
<dbReference type="SUPFAM" id="SSF53067">
    <property type="entry name" value="Actin-like ATPase domain"/>
    <property type="match status" value="2"/>
</dbReference>
<dbReference type="EMBL" id="MK500370">
    <property type="protein sequence ID" value="QBK87811.1"/>
    <property type="molecule type" value="Genomic_DNA"/>
</dbReference>
<dbReference type="PROSITE" id="PS01036">
    <property type="entry name" value="HSP70_3"/>
    <property type="match status" value="1"/>
</dbReference>
<reference evidence="4" key="1">
    <citation type="journal article" date="2019" name="MBio">
        <title>Virus Genomes from Deep Sea Sediments Expand the Ocean Megavirome and Support Independent Origins of Viral Gigantism.</title>
        <authorList>
            <person name="Backstrom D."/>
            <person name="Yutin N."/>
            <person name="Jorgensen S.L."/>
            <person name="Dharamshi J."/>
            <person name="Homa F."/>
            <person name="Zaremba-Niedwiedzka K."/>
            <person name="Spang A."/>
            <person name="Wolf Y.I."/>
            <person name="Koonin E.V."/>
            <person name="Ettema T.J."/>
        </authorList>
    </citation>
    <scope>NUCLEOTIDE SEQUENCE</scope>
</reference>
<dbReference type="Gene3D" id="3.30.420.40">
    <property type="match status" value="2"/>
</dbReference>
<dbReference type="Gene3D" id="3.90.640.10">
    <property type="entry name" value="Actin, Chain A, domain 4"/>
    <property type="match status" value="1"/>
</dbReference>
<dbReference type="Gene3D" id="2.60.34.10">
    <property type="entry name" value="Substrate Binding Domain Of DNAk, Chain A, domain 1"/>
    <property type="match status" value="1"/>
</dbReference>
<dbReference type="PANTHER" id="PTHR19375">
    <property type="entry name" value="HEAT SHOCK PROTEIN 70KDA"/>
    <property type="match status" value="1"/>
</dbReference>
<dbReference type="FunFam" id="3.30.30.30:FF:000001">
    <property type="entry name" value="heat shock 70 kDa protein-like"/>
    <property type="match status" value="1"/>
</dbReference>
<dbReference type="PROSITE" id="PS00297">
    <property type="entry name" value="HSP70_1"/>
    <property type="match status" value="1"/>
</dbReference>